<dbReference type="RefSeq" id="WP_130233085.1">
    <property type="nucleotide sequence ID" value="NZ_BMEF01000034.1"/>
</dbReference>
<dbReference type="KEGG" id="apai:APAC_1002"/>
<dbReference type="EMBL" id="CP035928">
    <property type="protein sequence ID" value="QEP34129.1"/>
    <property type="molecule type" value="Genomic_DNA"/>
</dbReference>
<gene>
    <name evidence="1" type="ORF">APAC_1002</name>
</gene>
<name>A0A5C2H736_9BACT</name>
<proteinExistence type="predicted"/>
<keyword evidence="2" id="KW-1185">Reference proteome</keyword>
<organism evidence="1 2">
    <name type="scientific">Malaciobacter pacificus</name>
    <dbReference type="NCBI Taxonomy" id="1080223"/>
    <lineage>
        <taxon>Bacteria</taxon>
        <taxon>Pseudomonadati</taxon>
        <taxon>Campylobacterota</taxon>
        <taxon>Epsilonproteobacteria</taxon>
        <taxon>Campylobacterales</taxon>
        <taxon>Arcobacteraceae</taxon>
        <taxon>Malaciobacter</taxon>
    </lineage>
</organism>
<reference evidence="2" key="2">
    <citation type="submission" date="2019-09" db="EMBL/GenBank/DDBJ databases">
        <title>Complete genome sequencing of four Arcobacter species reveals a diverse suite of mobile elements.</title>
        <authorList>
            <person name="On S.L.W."/>
            <person name="Miller W.G."/>
            <person name="Biggs P."/>
            <person name="Cornelius A."/>
            <person name="Vandamme P."/>
        </authorList>
    </citation>
    <scope>NUCLEOTIDE SEQUENCE [LARGE SCALE GENOMIC DNA]</scope>
    <source>
        <strain evidence="2">LMG 26638</strain>
    </source>
</reference>
<accession>A0A5C2H736</accession>
<reference evidence="1 2" key="3">
    <citation type="submission" date="2019-09" db="EMBL/GenBank/DDBJ databases">
        <title>Taxonomic note: a critical rebuttal of the proposed division of the genus Arcobacter into six genera, emended descriptions of Arcobacter anaerophilus and the genus Arcobacter, and an assessment of genus-level boundaries for Epsilonproteobacteria using in silico genomic comparator tools.</title>
        <authorList>
            <person name="On S.L.W."/>
            <person name="Miller W.G."/>
            <person name="Biggs P."/>
            <person name="Cornelius A."/>
            <person name="Vandamme P."/>
        </authorList>
    </citation>
    <scope>NUCLEOTIDE SEQUENCE [LARGE SCALE GENOMIC DNA]</scope>
    <source>
        <strain evidence="1 2">LMG 26638</strain>
    </source>
</reference>
<protein>
    <submittedName>
        <fullName evidence="1">Uncharacterized protein</fullName>
    </submittedName>
</protein>
<evidence type="ECO:0000313" key="2">
    <source>
        <dbReference type="Proteomes" id="UP000322726"/>
    </source>
</evidence>
<evidence type="ECO:0000313" key="1">
    <source>
        <dbReference type="EMBL" id="QEP34129.1"/>
    </source>
</evidence>
<dbReference type="Proteomes" id="UP000322726">
    <property type="component" value="Chromosome"/>
</dbReference>
<sequence>MEFLLIILLVVGIVVAFFIKAKIAANKKSPAIKKSEIEDYYIEKMKEINLRYKKDEDLLKHEKLKFLKRVNQELSMNIFFDEDEAKDLLKKLTIME</sequence>
<dbReference type="AlphaFoldDB" id="A0A5C2H736"/>
<reference evidence="1 2" key="1">
    <citation type="submission" date="2019-09" db="EMBL/GenBank/DDBJ databases">
        <title>Complete genome sequencing of four Arcobacter species reveals a diverse suite of mobile elements.</title>
        <authorList>
            <person name="Miller W.G."/>
            <person name="Yee E."/>
            <person name="Bono J.L."/>
        </authorList>
    </citation>
    <scope>NUCLEOTIDE SEQUENCE [LARGE SCALE GENOMIC DNA]</scope>
    <source>
        <strain evidence="1 2">LMG 26638</strain>
    </source>
</reference>